<reference evidence="9" key="2">
    <citation type="journal article" date="2022" name="Hortic Res">
        <title>The genome of Dioscorea zingiberensis sheds light on the biosynthesis, origin and evolution of the medicinally important diosgenin saponins.</title>
        <authorList>
            <person name="Li Y."/>
            <person name="Tan C."/>
            <person name="Li Z."/>
            <person name="Guo J."/>
            <person name="Li S."/>
            <person name="Chen X."/>
            <person name="Wang C."/>
            <person name="Dai X."/>
            <person name="Yang H."/>
            <person name="Song W."/>
            <person name="Hou L."/>
            <person name="Xu J."/>
            <person name="Tong Z."/>
            <person name="Xu A."/>
            <person name="Yuan X."/>
            <person name="Wang W."/>
            <person name="Yang Q."/>
            <person name="Chen L."/>
            <person name="Sun Z."/>
            <person name="Wang K."/>
            <person name="Pan B."/>
            <person name="Chen J."/>
            <person name="Bao Y."/>
            <person name="Liu F."/>
            <person name="Qi X."/>
            <person name="Gang D.R."/>
            <person name="Wen J."/>
            <person name="Li J."/>
        </authorList>
    </citation>
    <scope>NUCLEOTIDE SEQUENCE</scope>
    <source>
        <strain evidence="9">Dzin_1.0</strain>
    </source>
</reference>
<dbReference type="PROSITE" id="PS51760">
    <property type="entry name" value="GH10_2"/>
    <property type="match status" value="1"/>
</dbReference>
<dbReference type="PANTHER" id="PTHR31490:SF1">
    <property type="entry name" value="ENDO-1,4-BETA-XYLANASE 1"/>
    <property type="match status" value="1"/>
</dbReference>
<reference evidence="9" key="1">
    <citation type="submission" date="2021-03" db="EMBL/GenBank/DDBJ databases">
        <authorList>
            <person name="Li Z."/>
            <person name="Yang C."/>
        </authorList>
    </citation>
    <scope>NUCLEOTIDE SEQUENCE</scope>
    <source>
        <strain evidence="9">Dzin_1.0</strain>
        <tissue evidence="9">Leaf</tissue>
    </source>
</reference>
<dbReference type="InterPro" id="IPR003305">
    <property type="entry name" value="CenC_carb-bd"/>
</dbReference>
<name>A0A9D5CYF7_9LILI</name>
<dbReference type="FunFam" id="3.20.20.80:FF:000104">
    <property type="entry name" value="Endo-1,4-beta-xylanase A"/>
    <property type="match status" value="1"/>
</dbReference>
<dbReference type="Pfam" id="PF02018">
    <property type="entry name" value="CBM_4_9"/>
    <property type="match status" value="4"/>
</dbReference>
<dbReference type="AlphaFoldDB" id="A0A9D5CYF7"/>
<evidence type="ECO:0000313" key="9">
    <source>
        <dbReference type="EMBL" id="KAJ0981851.1"/>
    </source>
</evidence>
<dbReference type="SUPFAM" id="SSF49785">
    <property type="entry name" value="Galactose-binding domain-like"/>
    <property type="match status" value="4"/>
</dbReference>
<evidence type="ECO:0000256" key="5">
    <source>
        <dbReference type="ARBA" id="ARBA00023277"/>
    </source>
</evidence>
<dbReference type="InterPro" id="IPR008979">
    <property type="entry name" value="Galactose-bd-like_sf"/>
</dbReference>
<dbReference type="SUPFAM" id="SSF51445">
    <property type="entry name" value="(Trans)glycosidases"/>
    <property type="match status" value="1"/>
</dbReference>
<evidence type="ECO:0000256" key="2">
    <source>
        <dbReference type="ARBA" id="ARBA00022651"/>
    </source>
</evidence>
<dbReference type="OrthoDB" id="3055998at2759"/>
<keyword evidence="5" id="KW-0119">Carbohydrate metabolism</keyword>
<protein>
    <recommendedName>
        <fullName evidence="8">GH10 domain-containing protein</fullName>
    </recommendedName>
</protein>
<feature type="region of interest" description="Disordered" evidence="7">
    <location>
        <begin position="1"/>
        <end position="38"/>
    </location>
</feature>
<accession>A0A9D5CYF7</accession>
<feature type="domain" description="GH10" evidence="8">
    <location>
        <begin position="769"/>
        <end position="1065"/>
    </location>
</feature>
<comment type="similarity">
    <text evidence="1">Belongs to the glycosyl hydrolase 10 (cellulase F) family.</text>
</comment>
<dbReference type="Proteomes" id="UP001085076">
    <property type="component" value="Miscellaneous, Linkage group lg02"/>
</dbReference>
<evidence type="ECO:0000256" key="6">
    <source>
        <dbReference type="ARBA" id="ARBA00023326"/>
    </source>
</evidence>
<keyword evidence="6" id="KW-0624">Polysaccharide degradation</keyword>
<evidence type="ECO:0000256" key="1">
    <source>
        <dbReference type="ARBA" id="ARBA00007495"/>
    </source>
</evidence>
<evidence type="ECO:0000259" key="8">
    <source>
        <dbReference type="PROSITE" id="PS51760"/>
    </source>
</evidence>
<dbReference type="GO" id="GO:0031176">
    <property type="term" value="F:endo-1,4-beta-xylanase activity"/>
    <property type="evidence" value="ECO:0007669"/>
    <property type="project" value="UniProtKB-ARBA"/>
</dbReference>
<comment type="caution">
    <text evidence="9">The sequence shown here is derived from an EMBL/GenBank/DDBJ whole genome shotgun (WGS) entry which is preliminary data.</text>
</comment>
<evidence type="ECO:0000256" key="7">
    <source>
        <dbReference type="SAM" id="MobiDB-lite"/>
    </source>
</evidence>
<dbReference type="InterPro" id="IPR044846">
    <property type="entry name" value="GH10"/>
</dbReference>
<dbReference type="EMBL" id="JAGGNH010000002">
    <property type="protein sequence ID" value="KAJ0981851.1"/>
    <property type="molecule type" value="Genomic_DNA"/>
</dbReference>
<proteinExistence type="inferred from homology"/>
<dbReference type="PANTHER" id="PTHR31490">
    <property type="entry name" value="GLYCOSYL HYDROLASE"/>
    <property type="match status" value="1"/>
</dbReference>
<gene>
    <name evidence="9" type="ORF">J5N97_010106</name>
</gene>
<sequence>MRRWASSLIHKGRRSSGKADSQPETQAAGDSMAEPQRNDQYTDGYAMVVEIGEQSTSHASNIILNHDFSGGLDSWHPNSCHAYVASREAGLLKGITANSVGCYAVVTKRTQSWQGLEQEITGKVSVCSTYTVSAFVRVHGDLQQPTVVQATLKLEYSDSPTSYLFVGSASVSEESWVRLEGSFSLPKLPKRIVFYLEGPPPGVDLLIDSVIVSSSSMKQIEEVTERCAYEEDDSIIKNPHFENGLNHWTGRGCKLVLRDSLEHGGVCPLNGKFFVVASHRSQTWNGIQQDITGKVKRKVAYEVTAIVRIDGADTNADVRATLWVQAPNGREQYIGIANLQASNKEWVQLRGKFLLNGVASKAVLYLEGPPSGVDILVDSLVLKRAKKVLPSNPPDIEGSRVQMVGSLRTINKNIIDNYDFSEGLRSWTPNCCNGYVVSGALNLFEGITPKTGQNYAVIRNRKESWQGLEQDITKKVSSGFTYSVSATVRVWGPYQESSTVLATLKLTNSDSSISYLQVGRALVSKDRWETLEGSFTLKSIPKQVVFFLEGPSPGLDILIDSVEVSCNKLKLHQNVLHGVNIIENSTFNDGLKKWSPLGSCTLSIHTGSPRLLPPLARESLGDQQPLSGLYVRATNRSETWMGPSQTVTDKLKLHLTYQVAAWVRVGSAVCGPQNINVALNVDNSWVNGGQVEVEDNEWHEIAGSFRVEKQPSKVVIYLQGPSPGVDLMLAGLHMFPVDRKARFDHLKEQTDKVRKRDIILKFAKSDVGLHGSPVIIRQTENSFPFGSCLNRSNIENEEFVDFFLKNFNWAVFGNELKWYHTEPQQGKFNYHDADEMLEFCERHDINVRGHCIFWEVEDIVQPWVKSLDRNNLMIAVQNRLKGLLSRYKGRFKHYDVNNEMLHGSFYQDRLGKDIRAYMFRESHQLDPTATLFVNDYNVEDGRDGKSTPEMYIQQILDLQERGAPVGGIGIQGHIDHPVGPIICSALDKLAILGLPIWFTELDVAAANEHIRADDLEIMLREAYAHPAVEGIVLWGFWEFFMCRDHSHLVDAEGDVNEAGKRYLALKQEWLSHADGHIDTHGEYKFRGYQGKYTVEINTPAKKFSRSFIVDKGDSPLVLNINL</sequence>
<evidence type="ECO:0000313" key="10">
    <source>
        <dbReference type="Proteomes" id="UP001085076"/>
    </source>
</evidence>
<organism evidence="9 10">
    <name type="scientific">Dioscorea zingiberensis</name>
    <dbReference type="NCBI Taxonomy" id="325984"/>
    <lineage>
        <taxon>Eukaryota</taxon>
        <taxon>Viridiplantae</taxon>
        <taxon>Streptophyta</taxon>
        <taxon>Embryophyta</taxon>
        <taxon>Tracheophyta</taxon>
        <taxon>Spermatophyta</taxon>
        <taxon>Magnoliopsida</taxon>
        <taxon>Liliopsida</taxon>
        <taxon>Dioscoreales</taxon>
        <taxon>Dioscoreaceae</taxon>
        <taxon>Dioscorea</taxon>
    </lineage>
</organism>
<dbReference type="Gene3D" id="3.20.20.80">
    <property type="entry name" value="Glycosidases"/>
    <property type="match status" value="1"/>
</dbReference>
<keyword evidence="2" id="KW-0858">Xylan degradation</keyword>
<dbReference type="GO" id="GO:0045493">
    <property type="term" value="P:xylan catabolic process"/>
    <property type="evidence" value="ECO:0007669"/>
    <property type="project" value="UniProtKB-KW"/>
</dbReference>
<dbReference type="Pfam" id="PF00331">
    <property type="entry name" value="Glyco_hydro_10"/>
    <property type="match status" value="1"/>
</dbReference>
<evidence type="ECO:0000256" key="4">
    <source>
        <dbReference type="ARBA" id="ARBA00022801"/>
    </source>
</evidence>
<keyword evidence="10" id="KW-1185">Reference proteome</keyword>
<keyword evidence="4" id="KW-0378">Hydrolase</keyword>
<keyword evidence="3" id="KW-0677">Repeat</keyword>
<dbReference type="InterPro" id="IPR001000">
    <property type="entry name" value="GH10_dom"/>
</dbReference>
<evidence type="ECO:0000256" key="3">
    <source>
        <dbReference type="ARBA" id="ARBA00022737"/>
    </source>
</evidence>
<dbReference type="PRINTS" id="PR00134">
    <property type="entry name" value="GLHYDRLASE10"/>
</dbReference>
<dbReference type="SMART" id="SM00633">
    <property type="entry name" value="Glyco_10"/>
    <property type="match status" value="1"/>
</dbReference>
<dbReference type="FunFam" id="2.60.120.260:FF:000103">
    <property type="entry name" value="Glycosyl hydrolase family 10 protein"/>
    <property type="match status" value="1"/>
</dbReference>
<dbReference type="Gene3D" id="2.60.120.260">
    <property type="entry name" value="Galactose-binding domain-like"/>
    <property type="match status" value="4"/>
</dbReference>
<dbReference type="InterPro" id="IPR017853">
    <property type="entry name" value="GH"/>
</dbReference>